<feature type="domain" description="PAS" evidence="3">
    <location>
        <begin position="106"/>
        <end position="181"/>
    </location>
</feature>
<name>A0A2S6GAC4_9GAMM</name>
<dbReference type="PROSITE" id="PS50113">
    <property type="entry name" value="PAC"/>
    <property type="match status" value="1"/>
</dbReference>
<dbReference type="InterPro" id="IPR029787">
    <property type="entry name" value="Nucleotide_cyclase"/>
</dbReference>
<feature type="domain" description="GGDEF" evidence="5">
    <location>
        <begin position="267"/>
        <end position="401"/>
    </location>
</feature>
<reference evidence="7 8" key="2">
    <citation type="submission" date="2018-02" db="EMBL/GenBank/DDBJ databases">
        <title>Subsurface microbial communities from deep shales in Ohio and West Virginia, USA.</title>
        <authorList>
            <person name="Wrighton K."/>
        </authorList>
    </citation>
    <scope>NUCLEOTIDE SEQUENCE [LARGE SCALE GENOMIC DNA]</scope>
    <source>
        <strain evidence="7 8">UTICA-S1B9</strain>
    </source>
</reference>
<dbReference type="Gene3D" id="3.30.70.270">
    <property type="match status" value="1"/>
</dbReference>
<dbReference type="FunFam" id="3.30.70.270:FF:000001">
    <property type="entry name" value="Diguanylate cyclase domain protein"/>
    <property type="match status" value="1"/>
</dbReference>
<dbReference type="InterPro" id="IPR035965">
    <property type="entry name" value="PAS-like_dom_sf"/>
</dbReference>
<protein>
    <submittedName>
        <fullName evidence="7">PAS domain S-box-containing protein/diguanylate cyclase (GGDEF)-like protein</fullName>
    </submittedName>
</protein>
<feature type="transmembrane region" description="Helical" evidence="2">
    <location>
        <begin position="27"/>
        <end position="44"/>
    </location>
</feature>
<organism evidence="7 8">
    <name type="scientific">Marinobacter persicus</name>
    <dbReference type="NCBI Taxonomy" id="930118"/>
    <lineage>
        <taxon>Bacteria</taxon>
        <taxon>Pseudomonadati</taxon>
        <taxon>Pseudomonadota</taxon>
        <taxon>Gammaproteobacteria</taxon>
        <taxon>Pseudomonadales</taxon>
        <taxon>Marinobacteraceae</taxon>
        <taxon>Marinobacter</taxon>
    </lineage>
</organism>
<dbReference type="OrthoDB" id="5620448at2"/>
<dbReference type="NCBIfam" id="TIGR00229">
    <property type="entry name" value="sensory_box"/>
    <property type="match status" value="1"/>
</dbReference>
<dbReference type="Pfam" id="PF08447">
    <property type="entry name" value="PAS_3"/>
    <property type="match status" value="1"/>
</dbReference>
<gene>
    <name evidence="7" type="ORF">B0H24_1002196</name>
    <name evidence="6" type="ORF">BY455_102196</name>
</gene>
<dbReference type="CDD" id="cd00130">
    <property type="entry name" value="PAS"/>
    <property type="match status" value="1"/>
</dbReference>
<dbReference type="InterPro" id="IPR043128">
    <property type="entry name" value="Rev_trsase/Diguanyl_cyclase"/>
</dbReference>
<evidence type="ECO:0000259" key="3">
    <source>
        <dbReference type="PROSITE" id="PS50112"/>
    </source>
</evidence>
<dbReference type="InterPro" id="IPR052163">
    <property type="entry name" value="DGC-Regulatory_Protein"/>
</dbReference>
<accession>A0A2S6GAC4</accession>
<dbReference type="InterPro" id="IPR000014">
    <property type="entry name" value="PAS"/>
</dbReference>
<dbReference type="SMART" id="SM00091">
    <property type="entry name" value="PAS"/>
    <property type="match status" value="1"/>
</dbReference>
<dbReference type="AlphaFoldDB" id="A0A2S6GAC4"/>
<dbReference type="Proteomes" id="UP000239446">
    <property type="component" value="Unassembled WGS sequence"/>
</dbReference>
<feature type="transmembrane region" description="Helical" evidence="2">
    <location>
        <begin position="64"/>
        <end position="83"/>
    </location>
</feature>
<feature type="domain" description="PAC" evidence="4">
    <location>
        <begin position="184"/>
        <end position="235"/>
    </location>
</feature>
<dbReference type="EMBL" id="PTIT01000002">
    <property type="protein sequence ID" value="PPK53394.1"/>
    <property type="molecule type" value="Genomic_DNA"/>
</dbReference>
<sequence>MESNRPEDIRSNQPAHLGRCRHPLARALWTVLIYLVVGLLWITFSDRVAEMLFRDPVMLSQVQTWKGFFFVLVTGGILFLVLYRQLHKDRFLLNLQHSQRRALRQREQQLTVLLNNLPGMAYRCLFDDYWTMLFVSEGSEWLTGYKPEELVNNRVRAYAELIDPEDAERVAQQVAEAVEAGHAFSVEYTITRKDGRKIWVWERGCSVDVAGGRTVLEGIILDISDRRALEQELEELATTDPLTGLLNRREFGRVLEEELARSARYKHTMALLWIDFDHFKEVNDTWGHAAGDKVLCTISRLLEDNVRSVDSVARFGGEELVIVLPEMGAQEAWETAERLCSRAREASIMLESDHEVTVTISVGVAVYPQHGQTSAELCASADRAMYRAKTLGRNRVATPESAEPVA</sequence>
<evidence type="ECO:0000259" key="5">
    <source>
        <dbReference type="PROSITE" id="PS50887"/>
    </source>
</evidence>
<dbReference type="EMBL" id="PTIU01000002">
    <property type="protein sequence ID" value="PPK56231.1"/>
    <property type="molecule type" value="Genomic_DNA"/>
</dbReference>
<dbReference type="InterPro" id="IPR000700">
    <property type="entry name" value="PAS-assoc_C"/>
</dbReference>
<dbReference type="CDD" id="cd01949">
    <property type="entry name" value="GGDEF"/>
    <property type="match status" value="1"/>
</dbReference>
<dbReference type="InterPro" id="IPR013655">
    <property type="entry name" value="PAS_fold_3"/>
</dbReference>
<dbReference type="Gene3D" id="3.30.450.20">
    <property type="entry name" value="PAS domain"/>
    <property type="match status" value="1"/>
</dbReference>
<dbReference type="GO" id="GO:0003824">
    <property type="term" value="F:catalytic activity"/>
    <property type="evidence" value="ECO:0007669"/>
    <property type="project" value="UniProtKB-ARBA"/>
</dbReference>
<evidence type="ECO:0000313" key="8">
    <source>
        <dbReference type="Proteomes" id="UP000239446"/>
    </source>
</evidence>
<reference evidence="6 9" key="1">
    <citation type="submission" date="2018-02" db="EMBL/GenBank/DDBJ databases">
        <title>Deep subsurface shale carbon reservoir microbial communities from Ohio and West Virginia, USA.</title>
        <authorList>
            <person name="Wrighton K."/>
        </authorList>
    </citation>
    <scope>NUCLEOTIDE SEQUENCE [LARGE SCALE GENOMIC DNA]</scope>
    <source>
        <strain evidence="6 9">UTICA-S1B6</strain>
    </source>
</reference>
<dbReference type="InterPro" id="IPR000160">
    <property type="entry name" value="GGDEF_dom"/>
</dbReference>
<evidence type="ECO:0000313" key="7">
    <source>
        <dbReference type="EMBL" id="PPK56231.1"/>
    </source>
</evidence>
<evidence type="ECO:0000313" key="9">
    <source>
        <dbReference type="Proteomes" id="UP000239648"/>
    </source>
</evidence>
<keyword evidence="2" id="KW-1133">Transmembrane helix</keyword>
<evidence type="ECO:0000256" key="2">
    <source>
        <dbReference type="SAM" id="Phobius"/>
    </source>
</evidence>
<dbReference type="Pfam" id="PF00990">
    <property type="entry name" value="GGDEF"/>
    <property type="match status" value="1"/>
</dbReference>
<dbReference type="PROSITE" id="PS50887">
    <property type="entry name" value="GGDEF"/>
    <property type="match status" value="1"/>
</dbReference>
<proteinExistence type="predicted"/>
<dbReference type="PANTHER" id="PTHR46663">
    <property type="entry name" value="DIGUANYLATE CYCLASE DGCT-RELATED"/>
    <property type="match status" value="1"/>
</dbReference>
<evidence type="ECO:0000259" key="4">
    <source>
        <dbReference type="PROSITE" id="PS50113"/>
    </source>
</evidence>
<comment type="cofactor">
    <cofactor evidence="1">
        <name>Mg(2+)</name>
        <dbReference type="ChEBI" id="CHEBI:18420"/>
    </cofactor>
</comment>
<dbReference type="PANTHER" id="PTHR46663:SF4">
    <property type="entry name" value="DIGUANYLATE CYCLASE DGCT-RELATED"/>
    <property type="match status" value="1"/>
</dbReference>
<comment type="caution">
    <text evidence="7">The sequence shown here is derived from an EMBL/GenBank/DDBJ whole genome shotgun (WGS) entry which is preliminary data.</text>
</comment>
<dbReference type="PROSITE" id="PS50112">
    <property type="entry name" value="PAS"/>
    <property type="match status" value="1"/>
</dbReference>
<keyword evidence="9" id="KW-1185">Reference proteome</keyword>
<evidence type="ECO:0000313" key="6">
    <source>
        <dbReference type="EMBL" id="PPK53394.1"/>
    </source>
</evidence>
<dbReference type="SUPFAM" id="SSF55785">
    <property type="entry name" value="PYP-like sensor domain (PAS domain)"/>
    <property type="match status" value="1"/>
</dbReference>
<dbReference type="Proteomes" id="UP000239648">
    <property type="component" value="Unassembled WGS sequence"/>
</dbReference>
<evidence type="ECO:0000256" key="1">
    <source>
        <dbReference type="ARBA" id="ARBA00001946"/>
    </source>
</evidence>
<dbReference type="SUPFAM" id="SSF55073">
    <property type="entry name" value="Nucleotide cyclase"/>
    <property type="match status" value="1"/>
</dbReference>
<dbReference type="NCBIfam" id="TIGR00254">
    <property type="entry name" value="GGDEF"/>
    <property type="match status" value="1"/>
</dbReference>
<dbReference type="SMART" id="SM00267">
    <property type="entry name" value="GGDEF"/>
    <property type="match status" value="1"/>
</dbReference>
<keyword evidence="2" id="KW-0472">Membrane</keyword>
<keyword evidence="2" id="KW-0812">Transmembrane</keyword>